<dbReference type="Gramene" id="KCW61613">
    <property type="protein sequence ID" value="KCW61613"/>
    <property type="gene ID" value="EUGRSUZ_H04350"/>
</dbReference>
<dbReference type="AlphaFoldDB" id="A0A059B664"/>
<protein>
    <submittedName>
        <fullName evidence="2">Uncharacterized protein</fullName>
    </submittedName>
</protein>
<reference evidence="2" key="1">
    <citation type="submission" date="2013-07" db="EMBL/GenBank/DDBJ databases">
        <title>The genome of Eucalyptus grandis.</title>
        <authorList>
            <person name="Schmutz J."/>
            <person name="Hayes R."/>
            <person name="Myburg A."/>
            <person name="Tuskan G."/>
            <person name="Grattapaglia D."/>
            <person name="Rokhsar D.S."/>
        </authorList>
    </citation>
    <scope>NUCLEOTIDE SEQUENCE</scope>
    <source>
        <tissue evidence="2">Leaf extractions</tissue>
    </source>
</reference>
<dbReference type="EMBL" id="KK198760">
    <property type="protein sequence ID" value="KCW61613.1"/>
    <property type="molecule type" value="Genomic_DNA"/>
</dbReference>
<sequence length="84" mass="9020">MFGSNLPLALRVSGPHALRDAHPVGSRGGGDGGGRGGRSEGLFVAPLVPAESLAGRSSTRAPSRTCRRRCSPRRLRWSVRCRRR</sequence>
<accession>A0A059B664</accession>
<evidence type="ECO:0000313" key="2">
    <source>
        <dbReference type="EMBL" id="KCW61613.1"/>
    </source>
</evidence>
<dbReference type="InParanoid" id="A0A059B664"/>
<organism evidence="2">
    <name type="scientific">Eucalyptus grandis</name>
    <name type="common">Flooded gum</name>
    <dbReference type="NCBI Taxonomy" id="71139"/>
    <lineage>
        <taxon>Eukaryota</taxon>
        <taxon>Viridiplantae</taxon>
        <taxon>Streptophyta</taxon>
        <taxon>Embryophyta</taxon>
        <taxon>Tracheophyta</taxon>
        <taxon>Spermatophyta</taxon>
        <taxon>Magnoliopsida</taxon>
        <taxon>eudicotyledons</taxon>
        <taxon>Gunneridae</taxon>
        <taxon>Pentapetalae</taxon>
        <taxon>rosids</taxon>
        <taxon>malvids</taxon>
        <taxon>Myrtales</taxon>
        <taxon>Myrtaceae</taxon>
        <taxon>Myrtoideae</taxon>
        <taxon>Eucalypteae</taxon>
        <taxon>Eucalyptus</taxon>
    </lineage>
</organism>
<evidence type="ECO:0000256" key="1">
    <source>
        <dbReference type="SAM" id="MobiDB-lite"/>
    </source>
</evidence>
<name>A0A059B664_EUCGR</name>
<proteinExistence type="predicted"/>
<gene>
    <name evidence="2" type="ORF">EUGRSUZ_H04350</name>
</gene>
<feature type="compositionally biased region" description="Gly residues" evidence="1">
    <location>
        <begin position="26"/>
        <end position="36"/>
    </location>
</feature>
<feature type="region of interest" description="Disordered" evidence="1">
    <location>
        <begin position="14"/>
        <end position="41"/>
    </location>
</feature>